<evidence type="ECO:0000256" key="5">
    <source>
        <dbReference type="ARBA" id="ARBA00022898"/>
    </source>
</evidence>
<dbReference type="Gene3D" id="3.40.640.10">
    <property type="entry name" value="Type I PLP-dependent aspartate aminotransferase-like (Major domain)"/>
    <property type="match status" value="1"/>
</dbReference>
<dbReference type="GO" id="GO:0030170">
    <property type="term" value="F:pyridoxal phosphate binding"/>
    <property type="evidence" value="ECO:0007669"/>
    <property type="project" value="InterPro"/>
</dbReference>
<evidence type="ECO:0000256" key="2">
    <source>
        <dbReference type="ARBA" id="ARBA00011738"/>
    </source>
</evidence>
<evidence type="ECO:0000256" key="1">
    <source>
        <dbReference type="ARBA" id="ARBA00001933"/>
    </source>
</evidence>
<keyword evidence="5" id="KW-0663">Pyridoxal phosphate</keyword>
<dbReference type="EC" id="2.6.1.2" evidence="8"/>
<evidence type="ECO:0000256" key="4">
    <source>
        <dbReference type="ARBA" id="ARBA00022679"/>
    </source>
</evidence>
<evidence type="ECO:0000259" key="10">
    <source>
        <dbReference type="Pfam" id="PF00155"/>
    </source>
</evidence>
<dbReference type="PANTHER" id="PTHR11751:SF469">
    <property type="entry name" value="ALANINE TRANSAMINASE"/>
    <property type="match status" value="1"/>
</dbReference>
<keyword evidence="12" id="KW-1185">Reference proteome</keyword>
<dbReference type="FunFam" id="3.40.640.10:FF:000129">
    <property type="entry name" value="Alanine aminotransferase 2"/>
    <property type="match status" value="1"/>
</dbReference>
<gene>
    <name evidence="11" type="ORF">Q7C36_004300</name>
</gene>
<name>A0AA88TAR2_TACVA</name>
<dbReference type="InterPro" id="IPR015422">
    <property type="entry name" value="PyrdxlP-dep_Trfase_small"/>
</dbReference>
<evidence type="ECO:0000256" key="8">
    <source>
        <dbReference type="ARBA" id="ARBA00026106"/>
    </source>
</evidence>
<dbReference type="PANTHER" id="PTHR11751">
    <property type="entry name" value="ALANINE AMINOTRANSFERASE"/>
    <property type="match status" value="1"/>
</dbReference>
<dbReference type="EMBL" id="JAVHJS010000004">
    <property type="protein sequence ID" value="KAK2860134.1"/>
    <property type="molecule type" value="Genomic_DNA"/>
</dbReference>
<comment type="caution">
    <text evidence="11">The sequence shown here is derived from an EMBL/GenBank/DDBJ whole genome shotgun (WGS) entry which is preliminary data.</text>
</comment>
<evidence type="ECO:0000256" key="7">
    <source>
        <dbReference type="ARBA" id="ARBA00025785"/>
    </source>
</evidence>
<comment type="subunit">
    <text evidence="2">Homodimer.</text>
</comment>
<dbReference type="Pfam" id="PF00155">
    <property type="entry name" value="Aminotran_1_2"/>
    <property type="match status" value="1"/>
</dbReference>
<dbReference type="Gene3D" id="1.10.287.1970">
    <property type="match status" value="1"/>
</dbReference>
<dbReference type="AlphaFoldDB" id="A0AA88TAR2"/>
<evidence type="ECO:0000256" key="9">
    <source>
        <dbReference type="ARBA" id="ARBA00047412"/>
    </source>
</evidence>
<dbReference type="InterPro" id="IPR045088">
    <property type="entry name" value="ALAT1/2-like"/>
</dbReference>
<comment type="cofactor">
    <cofactor evidence="1">
        <name>pyridoxal 5'-phosphate</name>
        <dbReference type="ChEBI" id="CHEBI:597326"/>
    </cofactor>
</comment>
<dbReference type="GO" id="GO:0004021">
    <property type="term" value="F:L-alanine:2-oxoglutarate aminotransferase activity"/>
    <property type="evidence" value="ECO:0007669"/>
    <property type="project" value="UniProtKB-EC"/>
</dbReference>
<comment type="catalytic activity">
    <reaction evidence="9">
        <text>L-alanine + 2-oxoglutarate = pyruvate + L-glutamate</text>
        <dbReference type="Rhea" id="RHEA:19453"/>
        <dbReference type="ChEBI" id="CHEBI:15361"/>
        <dbReference type="ChEBI" id="CHEBI:16810"/>
        <dbReference type="ChEBI" id="CHEBI:29985"/>
        <dbReference type="ChEBI" id="CHEBI:57972"/>
        <dbReference type="EC" id="2.6.1.2"/>
    </reaction>
</comment>
<dbReference type="Gene3D" id="3.90.1150.10">
    <property type="entry name" value="Aspartate Aminotransferase, domain 1"/>
    <property type="match status" value="1"/>
</dbReference>
<keyword evidence="4" id="KW-0808">Transferase</keyword>
<organism evidence="11 12">
    <name type="scientific">Tachysurus vachellii</name>
    <name type="common">Darkbarbel catfish</name>
    <name type="synonym">Pelteobagrus vachellii</name>
    <dbReference type="NCBI Taxonomy" id="175792"/>
    <lineage>
        <taxon>Eukaryota</taxon>
        <taxon>Metazoa</taxon>
        <taxon>Chordata</taxon>
        <taxon>Craniata</taxon>
        <taxon>Vertebrata</taxon>
        <taxon>Euteleostomi</taxon>
        <taxon>Actinopterygii</taxon>
        <taxon>Neopterygii</taxon>
        <taxon>Teleostei</taxon>
        <taxon>Ostariophysi</taxon>
        <taxon>Siluriformes</taxon>
        <taxon>Bagridae</taxon>
        <taxon>Tachysurus</taxon>
    </lineage>
</organism>
<reference evidence="11" key="1">
    <citation type="submission" date="2023-08" db="EMBL/GenBank/DDBJ databases">
        <title>Pelteobagrus vachellii genome.</title>
        <authorList>
            <person name="Liu H."/>
        </authorList>
    </citation>
    <scope>NUCLEOTIDE SEQUENCE</scope>
    <source>
        <strain evidence="11">PRFRI_2022a</strain>
        <tissue evidence="11">Muscle</tissue>
    </source>
</reference>
<dbReference type="SUPFAM" id="SSF53383">
    <property type="entry name" value="PLP-dependent transferases"/>
    <property type="match status" value="1"/>
</dbReference>
<dbReference type="InterPro" id="IPR015421">
    <property type="entry name" value="PyrdxlP-dep_Trfase_major"/>
</dbReference>
<comment type="pathway">
    <text evidence="6">Amino-acid degradation; L-alanine degradation via transaminase pathway; pyruvate from L-alanine: step 1/1.</text>
</comment>
<evidence type="ECO:0000313" key="11">
    <source>
        <dbReference type="EMBL" id="KAK2860134.1"/>
    </source>
</evidence>
<feature type="domain" description="Aminotransferase class I/classII large" evidence="10">
    <location>
        <begin position="81"/>
        <end position="464"/>
    </location>
</feature>
<dbReference type="InterPro" id="IPR015424">
    <property type="entry name" value="PyrdxlP-dep_Trfase"/>
</dbReference>
<accession>A0AA88TAR2</accession>
<dbReference type="CDD" id="cd00609">
    <property type="entry name" value="AAT_like"/>
    <property type="match status" value="1"/>
</dbReference>
<evidence type="ECO:0000313" key="12">
    <source>
        <dbReference type="Proteomes" id="UP001187315"/>
    </source>
</evidence>
<evidence type="ECO:0000256" key="6">
    <source>
        <dbReference type="ARBA" id="ARBA00025708"/>
    </source>
</evidence>
<dbReference type="Proteomes" id="UP001187315">
    <property type="component" value="Unassembled WGS sequence"/>
</dbReference>
<dbReference type="FunFam" id="1.10.287.1970:FF:000001">
    <property type="entry name" value="Alanine aminotransferase 2"/>
    <property type="match status" value="1"/>
</dbReference>
<dbReference type="InterPro" id="IPR004839">
    <property type="entry name" value="Aminotransferase_I/II_large"/>
</dbReference>
<proteinExistence type="inferred from homology"/>
<protein>
    <recommendedName>
        <fullName evidence="8">alanine transaminase</fullName>
        <ecNumber evidence="8">2.6.1.2</ecNumber>
    </recommendedName>
</protein>
<sequence length="478" mass="52860">MSEQRKISQKLKGLCVSPQDIIDRCAGQITAKLNQGLKKHYKEVLNVSSADFHTMGLKPITFFRQVLATCFYPSLLNDESLPLDARQRAERILGNCDGGSIGSYNAVGGIKEIQSSICKFITKRDGVIPDPDNIYITSGSQMSLIMVLKLLIQSEGSLKTGVLTPVPSHSTFNMAVAAQGGLVVPYYLCEEQGWAVQIEELCRALHMARGRCNPTVLYVINPGSPTGHVQSKDSIAEVIRFAAEEKLFLMVDEVHQDNVYGKGIEFYSYRRVLSEIGLPYSSSVELASINSVSKSVMGECGLRGGYLELVNLDPLVIPHIYTFFCTIPSGPLSGQIALDVMVDPPQPTQPSYELYTQEIQFIRHTISNNAQKTLDVLSCLPGISCQPVNGGSFAFPRLHLSKSAIKHAKEKQLEPDLLYCLRLLEDEGLRVGAGCEDGQKEGTYHIRICLAVPEEIMKDVLQRLKSFHLRFIEEFPLS</sequence>
<keyword evidence="3" id="KW-0032">Aminotransferase</keyword>
<comment type="similarity">
    <text evidence="7">Belongs to the class-I pyridoxal-phosphate-dependent aminotransferase family. Alanine aminotransferase subfamily.</text>
</comment>
<evidence type="ECO:0000256" key="3">
    <source>
        <dbReference type="ARBA" id="ARBA00022576"/>
    </source>
</evidence>